<evidence type="ECO:0000256" key="1">
    <source>
        <dbReference type="SAM" id="Phobius"/>
    </source>
</evidence>
<dbReference type="Proteomes" id="UP001204953">
    <property type="component" value="Unassembled WGS sequence"/>
</dbReference>
<evidence type="ECO:0000313" key="2">
    <source>
        <dbReference type="EMBL" id="MCP2731224.1"/>
    </source>
</evidence>
<organism evidence="2 3">
    <name type="scientific">Limnofasciculus baicalensis BBK-W-15</name>
    <dbReference type="NCBI Taxonomy" id="2699891"/>
    <lineage>
        <taxon>Bacteria</taxon>
        <taxon>Bacillati</taxon>
        <taxon>Cyanobacteriota</taxon>
        <taxon>Cyanophyceae</taxon>
        <taxon>Coleofasciculales</taxon>
        <taxon>Coleofasciculaceae</taxon>
        <taxon>Limnofasciculus</taxon>
        <taxon>Limnofasciculus baicalensis</taxon>
    </lineage>
</organism>
<gene>
    <name evidence="2" type="ORF">NJ959_22630</name>
</gene>
<dbReference type="EMBL" id="JAMZMM010000298">
    <property type="protein sequence ID" value="MCP2731224.1"/>
    <property type="molecule type" value="Genomic_DNA"/>
</dbReference>
<sequence length="113" mass="13172">MEFLLSKIEPLLLVVVILLQIVLIVLFLQRQPRLVPEGAVVRGEPEFSKETREIGEVRAENLWENPLPASEEMKSTVAEFKTQYNRIRRQKIIVASLINYCKEYIICLIYLVK</sequence>
<keyword evidence="1" id="KW-1133">Transmembrane helix</keyword>
<proteinExistence type="predicted"/>
<dbReference type="AlphaFoldDB" id="A0AAE3GVH6"/>
<name>A0AAE3GVH6_9CYAN</name>
<evidence type="ECO:0000313" key="3">
    <source>
        <dbReference type="Proteomes" id="UP001204953"/>
    </source>
</evidence>
<feature type="transmembrane region" description="Helical" evidence="1">
    <location>
        <begin position="12"/>
        <end position="28"/>
    </location>
</feature>
<reference evidence="2" key="1">
    <citation type="submission" date="2022-06" db="EMBL/GenBank/DDBJ databases">
        <title>New cyanobacteria of genus Symplocastrum in benthos of Lake Baikal.</title>
        <authorList>
            <person name="Sorokovikova E."/>
            <person name="Tikhonova I."/>
            <person name="Krasnopeev A."/>
            <person name="Evseev P."/>
            <person name="Gladkikh A."/>
            <person name="Belykh O."/>
        </authorList>
    </citation>
    <scope>NUCLEOTIDE SEQUENCE</scope>
    <source>
        <strain evidence="2">BBK-W-15</strain>
    </source>
</reference>
<keyword evidence="1" id="KW-0812">Transmembrane</keyword>
<keyword evidence="1" id="KW-0472">Membrane</keyword>
<accession>A0AAE3GVH6</accession>
<comment type="caution">
    <text evidence="2">The sequence shown here is derived from an EMBL/GenBank/DDBJ whole genome shotgun (WGS) entry which is preliminary data.</text>
</comment>
<keyword evidence="3" id="KW-1185">Reference proteome</keyword>
<feature type="transmembrane region" description="Helical" evidence="1">
    <location>
        <begin position="92"/>
        <end position="112"/>
    </location>
</feature>
<protein>
    <submittedName>
        <fullName evidence="2">Uncharacterized protein</fullName>
    </submittedName>
</protein>